<gene>
    <name evidence="2" type="ORF">Slin15195_G055830</name>
</gene>
<evidence type="ECO:0000256" key="1">
    <source>
        <dbReference type="SAM" id="SignalP"/>
    </source>
</evidence>
<protein>
    <submittedName>
        <fullName evidence="2">Uncharacterized protein</fullName>
    </submittedName>
</protein>
<feature type="chain" id="PRO_5040346519" evidence="1">
    <location>
        <begin position="19"/>
        <end position="125"/>
    </location>
</feature>
<sequence length="125" mass="13370">MFAPLIVLFGLNACIGVAQDILQNGEDNAAMFHMIMTSSDRRQVNRHGTDGQCMNIGPFIYGGIEVDVTAGINASSCYNLKDLEITEDTNAVDSVLTINSRSRYNVSALYSEVGFSAGVRANGSA</sequence>
<reference evidence="2" key="1">
    <citation type="submission" date="2022-06" db="EMBL/GenBank/DDBJ databases">
        <title>Complete genome sequences of two strains of the flax pathogen Septoria linicola.</title>
        <authorList>
            <person name="Lapalu N."/>
            <person name="Simon A."/>
            <person name="Demenou B."/>
            <person name="Paumier D."/>
            <person name="Guillot M.-P."/>
            <person name="Gout L."/>
            <person name="Valade R."/>
        </authorList>
    </citation>
    <scope>NUCLEOTIDE SEQUENCE</scope>
    <source>
        <strain evidence="2">SE15195</strain>
    </source>
</reference>
<keyword evidence="1" id="KW-0732">Signal</keyword>
<evidence type="ECO:0000313" key="2">
    <source>
        <dbReference type="EMBL" id="USW52264.1"/>
    </source>
</evidence>
<accession>A0A9Q9AMY7</accession>
<dbReference type="Proteomes" id="UP001056384">
    <property type="component" value="Chromosome 4"/>
</dbReference>
<organism evidence="2 3">
    <name type="scientific">Septoria linicola</name>
    <dbReference type="NCBI Taxonomy" id="215465"/>
    <lineage>
        <taxon>Eukaryota</taxon>
        <taxon>Fungi</taxon>
        <taxon>Dikarya</taxon>
        <taxon>Ascomycota</taxon>
        <taxon>Pezizomycotina</taxon>
        <taxon>Dothideomycetes</taxon>
        <taxon>Dothideomycetidae</taxon>
        <taxon>Mycosphaerellales</taxon>
        <taxon>Mycosphaerellaceae</taxon>
        <taxon>Septoria</taxon>
    </lineage>
</organism>
<name>A0A9Q9AMY7_9PEZI</name>
<feature type="signal peptide" evidence="1">
    <location>
        <begin position="1"/>
        <end position="18"/>
    </location>
</feature>
<proteinExistence type="predicted"/>
<dbReference type="EMBL" id="CP099421">
    <property type="protein sequence ID" value="USW52264.1"/>
    <property type="molecule type" value="Genomic_DNA"/>
</dbReference>
<evidence type="ECO:0000313" key="3">
    <source>
        <dbReference type="Proteomes" id="UP001056384"/>
    </source>
</evidence>
<keyword evidence="3" id="KW-1185">Reference proteome</keyword>
<dbReference type="AlphaFoldDB" id="A0A9Q9AMY7"/>